<reference evidence="3 4" key="2">
    <citation type="journal article" date="2011" name="J. Bacteriol.">
        <title>Complete Genome Sequence of the Haloalkaliphilic, Hydrogen Producing Halanaerobium hydrogenoformans.</title>
        <authorList>
            <person name="Brown S.D."/>
            <person name="Begemann M.B."/>
            <person name="Mormile M.R."/>
            <person name="Wall J.D."/>
            <person name="Han C.S."/>
            <person name="Goodwin L.A."/>
            <person name="Pitluck S."/>
            <person name="Land M.L."/>
            <person name="Hauser L.J."/>
            <person name="Elias D.A."/>
        </authorList>
    </citation>
    <scope>NUCLEOTIDE SEQUENCE [LARGE SCALE GENOMIC DNA]</scope>
    <source>
        <strain evidence="4">sapolanicus</strain>
    </source>
</reference>
<dbReference type="STRING" id="656519.Halsa_1209"/>
<dbReference type="Proteomes" id="UP000007434">
    <property type="component" value="Chromosome"/>
</dbReference>
<dbReference type="InterPro" id="IPR014576">
    <property type="entry name" value="Pesterase_YhaO"/>
</dbReference>
<dbReference type="InterPro" id="IPR029052">
    <property type="entry name" value="Metallo-depent_PP-like"/>
</dbReference>
<keyword evidence="4" id="KW-1185">Reference proteome</keyword>
<evidence type="ECO:0000259" key="2">
    <source>
        <dbReference type="Pfam" id="PF00149"/>
    </source>
</evidence>
<dbReference type="AlphaFoldDB" id="E4RK88"/>
<proteinExistence type="predicted"/>
<dbReference type="HOGENOM" id="CLU_026621_4_0_9"/>
<dbReference type="Pfam" id="PF00149">
    <property type="entry name" value="Metallophos"/>
    <property type="match status" value="1"/>
</dbReference>
<sequence length="438" mass="50906">MTKKFKFIHTADIHLGRPLSYGGNPDEELLDIFSQAEQKSLQRLVDKAITEKVDFIVISGDLYDREARSVSSSRFFLKLCQKLNNEGIYIYIISGNHDPAGRKKEPFELPENVHFFSSEEVEIKEFKKNNQVIARILGQSYRQKFESRSMYNFYTPQDKSVFNLALLHTALKADSRRYVPVTKSDLLSKEEIHYWALGHIHQYQEINKNNPVLAYSGTIQGRDINEKGNKGCLLIEVDQDMRITKNFIKLSPIVFKNIKIELSNKEELQNISHLKKHIFNRAEKLLNELINSNENEIVEGYIVRWLIKGRTEVNQYIKNNRSEVETSLLSELRSIFAKQRPFLWSHSIVLRTADKLPELDNLKGRNQLFKELENLMADLLKKPELEESLLDEWGAIWQGDSEAEDRENDRFFASKELKKEILAEAEKIIISELIEGGD</sequence>
<dbReference type="GO" id="GO:0016787">
    <property type="term" value="F:hydrolase activity"/>
    <property type="evidence" value="ECO:0007669"/>
    <property type="project" value="UniProtKB-KW"/>
</dbReference>
<dbReference type="KEGG" id="has:Halsa_1209"/>
<dbReference type="eggNOG" id="COG0420">
    <property type="taxonomic scope" value="Bacteria"/>
</dbReference>
<dbReference type="RefSeq" id="WP_013405722.1">
    <property type="nucleotide sequence ID" value="NC_014654.1"/>
</dbReference>
<dbReference type="InterPro" id="IPR041796">
    <property type="entry name" value="Mre11_N"/>
</dbReference>
<dbReference type="PIRSF" id="PIRSF033091">
    <property type="entry name" value="Pesterase_YhaO"/>
    <property type="match status" value="1"/>
</dbReference>
<dbReference type="EMBL" id="CP002304">
    <property type="protein sequence ID" value="ADQ14640.1"/>
    <property type="molecule type" value="Genomic_DNA"/>
</dbReference>
<reference evidence="3 4" key="1">
    <citation type="submission" date="2010-11" db="EMBL/GenBank/DDBJ databases">
        <title>Complete sequence of Halanaerobium sp. sapolanicus.</title>
        <authorList>
            <consortium name="US DOE Joint Genome Institute"/>
            <person name="Lucas S."/>
            <person name="Copeland A."/>
            <person name="Lapidus A."/>
            <person name="Cheng J.-F."/>
            <person name="Bruce D."/>
            <person name="Goodwin L."/>
            <person name="Pitluck S."/>
            <person name="Davenport K."/>
            <person name="Detter J.C."/>
            <person name="Han C."/>
            <person name="Tapia R."/>
            <person name="Land M."/>
            <person name="Hauser L."/>
            <person name="Jeffries C."/>
            <person name="Kyrpides N."/>
            <person name="Ivanova N."/>
            <person name="Mikhailova N."/>
            <person name="Begemann M.B."/>
            <person name="Mormile M.R."/>
            <person name="Wall J.D."/>
            <person name="Elias D.A."/>
            <person name="Woyke T."/>
        </authorList>
    </citation>
    <scope>NUCLEOTIDE SEQUENCE [LARGE SCALE GENOMIC DNA]</scope>
    <source>
        <strain evidence="4">sapolanicus</strain>
    </source>
</reference>
<dbReference type="PANTHER" id="PTHR30337:SF7">
    <property type="entry name" value="PHOSPHOESTERASE"/>
    <property type="match status" value="1"/>
</dbReference>
<keyword evidence="1" id="KW-0378">Hydrolase</keyword>
<dbReference type="PANTHER" id="PTHR30337">
    <property type="entry name" value="COMPONENT OF ATP-DEPENDENT DSDNA EXONUCLEASE"/>
    <property type="match status" value="1"/>
</dbReference>
<dbReference type="SUPFAM" id="SSF56300">
    <property type="entry name" value="Metallo-dependent phosphatases"/>
    <property type="match status" value="1"/>
</dbReference>
<accession>E4RK88</accession>
<organism evidence="3 4">
    <name type="scientific">Halanaerobium hydrogeniformans</name>
    <name type="common">Halanaerobium sp. (strain sapolanicus)</name>
    <dbReference type="NCBI Taxonomy" id="656519"/>
    <lineage>
        <taxon>Bacteria</taxon>
        <taxon>Bacillati</taxon>
        <taxon>Bacillota</taxon>
        <taxon>Clostridia</taxon>
        <taxon>Halanaerobiales</taxon>
        <taxon>Halanaerobiaceae</taxon>
        <taxon>Halanaerobium</taxon>
    </lineage>
</organism>
<evidence type="ECO:0000256" key="1">
    <source>
        <dbReference type="ARBA" id="ARBA00022801"/>
    </source>
</evidence>
<evidence type="ECO:0000313" key="4">
    <source>
        <dbReference type="Proteomes" id="UP000007434"/>
    </source>
</evidence>
<dbReference type="CDD" id="cd00840">
    <property type="entry name" value="MPP_Mre11_N"/>
    <property type="match status" value="1"/>
</dbReference>
<feature type="domain" description="Calcineurin-like phosphoesterase" evidence="2">
    <location>
        <begin position="5"/>
        <end position="203"/>
    </location>
</feature>
<protein>
    <submittedName>
        <fullName evidence="3">Metallophosphoesterase</fullName>
    </submittedName>
</protein>
<gene>
    <name evidence="3" type="ordered locus">Halsa_1209</name>
</gene>
<name>E4RK88_HALHG</name>
<dbReference type="InterPro" id="IPR004843">
    <property type="entry name" value="Calcineurin-like_PHP"/>
</dbReference>
<evidence type="ECO:0000313" key="3">
    <source>
        <dbReference type="EMBL" id="ADQ14640.1"/>
    </source>
</evidence>
<dbReference type="InterPro" id="IPR050535">
    <property type="entry name" value="DNA_Repair-Maintenance_Comp"/>
</dbReference>
<dbReference type="OrthoDB" id="9773856at2"/>
<dbReference type="Gene3D" id="3.60.21.10">
    <property type="match status" value="1"/>
</dbReference>